<feature type="compositionally biased region" description="Polar residues" evidence="1">
    <location>
        <begin position="250"/>
        <end position="268"/>
    </location>
</feature>
<feature type="transmembrane region" description="Helical" evidence="2">
    <location>
        <begin position="75"/>
        <end position="97"/>
    </location>
</feature>
<evidence type="ECO:0000313" key="4">
    <source>
        <dbReference type="EMBL" id="KAF8466479.1"/>
    </source>
</evidence>
<dbReference type="OrthoDB" id="2745134at2759"/>
<dbReference type="Proteomes" id="UP000759537">
    <property type="component" value="Unassembled WGS sequence"/>
</dbReference>
<evidence type="ECO:0000313" key="5">
    <source>
        <dbReference type="Proteomes" id="UP000759537"/>
    </source>
</evidence>
<keyword evidence="2" id="KW-0812">Transmembrane</keyword>
<reference evidence="4" key="1">
    <citation type="submission" date="2019-10" db="EMBL/GenBank/DDBJ databases">
        <authorList>
            <consortium name="DOE Joint Genome Institute"/>
            <person name="Kuo A."/>
            <person name="Miyauchi S."/>
            <person name="Kiss E."/>
            <person name="Drula E."/>
            <person name="Kohler A."/>
            <person name="Sanchez-Garcia M."/>
            <person name="Andreopoulos B."/>
            <person name="Barry K.W."/>
            <person name="Bonito G."/>
            <person name="Buee M."/>
            <person name="Carver A."/>
            <person name="Chen C."/>
            <person name="Cichocki N."/>
            <person name="Clum A."/>
            <person name="Culley D."/>
            <person name="Crous P.W."/>
            <person name="Fauchery L."/>
            <person name="Girlanda M."/>
            <person name="Hayes R."/>
            <person name="Keri Z."/>
            <person name="LaButti K."/>
            <person name="Lipzen A."/>
            <person name="Lombard V."/>
            <person name="Magnuson J."/>
            <person name="Maillard F."/>
            <person name="Morin E."/>
            <person name="Murat C."/>
            <person name="Nolan M."/>
            <person name="Ohm R."/>
            <person name="Pangilinan J."/>
            <person name="Pereira M."/>
            <person name="Perotto S."/>
            <person name="Peter M."/>
            <person name="Riley R."/>
            <person name="Sitrit Y."/>
            <person name="Stielow B."/>
            <person name="Szollosi G."/>
            <person name="Zifcakova L."/>
            <person name="Stursova M."/>
            <person name="Spatafora J.W."/>
            <person name="Tedersoo L."/>
            <person name="Vaario L.-M."/>
            <person name="Yamada A."/>
            <person name="Yan M."/>
            <person name="Wang P."/>
            <person name="Xu J."/>
            <person name="Bruns T."/>
            <person name="Baldrian P."/>
            <person name="Vilgalys R."/>
            <person name="Henrissat B."/>
            <person name="Grigoriev I.V."/>
            <person name="Hibbett D."/>
            <person name="Nagy L.G."/>
            <person name="Martin F.M."/>
        </authorList>
    </citation>
    <scope>NUCLEOTIDE SEQUENCE</scope>
    <source>
        <strain evidence="4">Prilba</strain>
    </source>
</reference>
<dbReference type="EMBL" id="WHVB01000041">
    <property type="protein sequence ID" value="KAF8466479.1"/>
    <property type="molecule type" value="Genomic_DNA"/>
</dbReference>
<keyword evidence="2" id="KW-1133">Transmembrane helix</keyword>
<dbReference type="InterPro" id="IPR045340">
    <property type="entry name" value="DUF6533"/>
</dbReference>
<evidence type="ECO:0000256" key="2">
    <source>
        <dbReference type="SAM" id="Phobius"/>
    </source>
</evidence>
<feature type="transmembrane region" description="Helical" evidence="2">
    <location>
        <begin position="32"/>
        <end position="55"/>
    </location>
</feature>
<proteinExistence type="predicted"/>
<evidence type="ECO:0000259" key="3">
    <source>
        <dbReference type="Pfam" id="PF20151"/>
    </source>
</evidence>
<dbReference type="AlphaFoldDB" id="A0A9P5MQG1"/>
<evidence type="ECO:0000256" key="1">
    <source>
        <dbReference type="SAM" id="MobiDB-lite"/>
    </source>
</evidence>
<reference evidence="4" key="2">
    <citation type="journal article" date="2020" name="Nat. Commun.">
        <title>Large-scale genome sequencing of mycorrhizal fungi provides insights into the early evolution of symbiotic traits.</title>
        <authorList>
            <person name="Miyauchi S."/>
            <person name="Kiss E."/>
            <person name="Kuo A."/>
            <person name="Drula E."/>
            <person name="Kohler A."/>
            <person name="Sanchez-Garcia M."/>
            <person name="Morin E."/>
            <person name="Andreopoulos B."/>
            <person name="Barry K.W."/>
            <person name="Bonito G."/>
            <person name="Buee M."/>
            <person name="Carver A."/>
            <person name="Chen C."/>
            <person name="Cichocki N."/>
            <person name="Clum A."/>
            <person name="Culley D."/>
            <person name="Crous P.W."/>
            <person name="Fauchery L."/>
            <person name="Girlanda M."/>
            <person name="Hayes R.D."/>
            <person name="Keri Z."/>
            <person name="LaButti K."/>
            <person name="Lipzen A."/>
            <person name="Lombard V."/>
            <person name="Magnuson J."/>
            <person name="Maillard F."/>
            <person name="Murat C."/>
            <person name="Nolan M."/>
            <person name="Ohm R.A."/>
            <person name="Pangilinan J."/>
            <person name="Pereira M.F."/>
            <person name="Perotto S."/>
            <person name="Peter M."/>
            <person name="Pfister S."/>
            <person name="Riley R."/>
            <person name="Sitrit Y."/>
            <person name="Stielow J.B."/>
            <person name="Szollosi G."/>
            <person name="Zifcakova L."/>
            <person name="Stursova M."/>
            <person name="Spatafora J.W."/>
            <person name="Tedersoo L."/>
            <person name="Vaario L.M."/>
            <person name="Yamada A."/>
            <person name="Yan M."/>
            <person name="Wang P."/>
            <person name="Xu J."/>
            <person name="Bruns T."/>
            <person name="Baldrian P."/>
            <person name="Vilgalys R."/>
            <person name="Dunand C."/>
            <person name="Henrissat B."/>
            <person name="Grigoriev I.V."/>
            <person name="Hibbett D."/>
            <person name="Nagy L.G."/>
            <person name="Martin F.M."/>
        </authorList>
    </citation>
    <scope>NUCLEOTIDE SEQUENCE</scope>
    <source>
        <strain evidence="4">Prilba</strain>
    </source>
</reference>
<feature type="region of interest" description="Disordered" evidence="1">
    <location>
        <begin position="244"/>
        <end position="284"/>
    </location>
</feature>
<keyword evidence="5" id="KW-1185">Reference proteome</keyword>
<sequence length="284" mass="31987">MLSLIPLVILYYDYNLTFSSEVESFWPHRNRLGFVSSVYFLNRYVAVFGHIPIVLKLLVLESFFINERCRRMHQYIGYLGMVLQFLVAKLVAQVYALYNKNRCIFTGLIALMIASIAVGIVAISTELEDAPAPAPGCNFDLGLSNEGGRLLSFAWSGIMTFDIIVFALTVYKGIRFGYKVPLIQVLIRDVCPSASFTWSIGTSHTPEFPQTLLKNFCTPFTNVLSTTLVSRTMLRLRSDDNQRHRDLRVTEQTTDLSGELPTTPTAMTGNGDDEDSLKNWAEAR</sequence>
<feature type="domain" description="DUF6533" evidence="3">
    <location>
        <begin position="3"/>
        <end position="47"/>
    </location>
</feature>
<keyword evidence="2" id="KW-0472">Membrane</keyword>
<accession>A0A9P5MQG1</accession>
<name>A0A9P5MQG1_9AGAM</name>
<feature type="transmembrane region" description="Helical" evidence="2">
    <location>
        <begin position="150"/>
        <end position="171"/>
    </location>
</feature>
<feature type="transmembrane region" description="Helical" evidence="2">
    <location>
        <begin position="104"/>
        <end position="123"/>
    </location>
</feature>
<protein>
    <recommendedName>
        <fullName evidence="3">DUF6533 domain-containing protein</fullName>
    </recommendedName>
</protein>
<gene>
    <name evidence="4" type="ORF">DFH94DRAFT_780937</name>
</gene>
<organism evidence="4 5">
    <name type="scientific">Russula ochroleuca</name>
    <dbReference type="NCBI Taxonomy" id="152965"/>
    <lineage>
        <taxon>Eukaryota</taxon>
        <taxon>Fungi</taxon>
        <taxon>Dikarya</taxon>
        <taxon>Basidiomycota</taxon>
        <taxon>Agaricomycotina</taxon>
        <taxon>Agaricomycetes</taxon>
        <taxon>Russulales</taxon>
        <taxon>Russulaceae</taxon>
        <taxon>Russula</taxon>
    </lineage>
</organism>
<comment type="caution">
    <text evidence="4">The sequence shown here is derived from an EMBL/GenBank/DDBJ whole genome shotgun (WGS) entry which is preliminary data.</text>
</comment>
<dbReference type="Pfam" id="PF20151">
    <property type="entry name" value="DUF6533"/>
    <property type="match status" value="1"/>
</dbReference>